<evidence type="ECO:0000313" key="3">
    <source>
        <dbReference type="Proteomes" id="UP001354709"/>
    </source>
</evidence>
<organism evidence="2 3">
    <name type="scientific">Streptomyces asiaticus subsp. ignotus</name>
    <dbReference type="NCBI Taxonomy" id="3098222"/>
    <lineage>
        <taxon>Bacteria</taxon>
        <taxon>Bacillati</taxon>
        <taxon>Actinomycetota</taxon>
        <taxon>Actinomycetes</taxon>
        <taxon>Kitasatosporales</taxon>
        <taxon>Streptomycetaceae</taxon>
        <taxon>Streptomyces</taxon>
        <taxon>Streptomyces violaceusniger group</taxon>
    </lineage>
</organism>
<reference evidence="2 3" key="1">
    <citation type="submission" date="2023-11" db="EMBL/GenBank/DDBJ databases">
        <title>30 novel species of actinomycetes from the DSMZ collection.</title>
        <authorList>
            <person name="Nouioui I."/>
        </authorList>
    </citation>
    <scope>NUCLEOTIDE SEQUENCE [LARGE SCALE GENOMIC DNA]</scope>
    <source>
        <strain evidence="2 3">DSM 41524</strain>
    </source>
</reference>
<gene>
    <name evidence="2" type="ORF">V2J94_45605</name>
</gene>
<comment type="caution">
    <text evidence="2">The sequence shown here is derived from an EMBL/GenBank/DDBJ whole genome shotgun (WGS) entry which is preliminary data.</text>
</comment>
<dbReference type="EMBL" id="JAZBJO010000062">
    <property type="protein sequence ID" value="MEE4599012.1"/>
    <property type="molecule type" value="Genomic_DNA"/>
</dbReference>
<dbReference type="Proteomes" id="UP001354709">
    <property type="component" value="Unassembled WGS sequence"/>
</dbReference>
<sequence length="46" mass="4520">MPPGPGRGGHPSTPRGGVEETAVAPAGRERVTLAAGVEALPMISQG</sequence>
<proteinExistence type="predicted"/>
<keyword evidence="3" id="KW-1185">Reference proteome</keyword>
<protein>
    <submittedName>
        <fullName evidence="2">Uncharacterized protein</fullName>
    </submittedName>
</protein>
<accession>A0ABU7QC89</accession>
<name>A0ABU7QC89_9ACTN</name>
<dbReference type="RefSeq" id="WP_330816326.1">
    <property type="nucleotide sequence ID" value="NZ_JAZBJO010000062.1"/>
</dbReference>
<evidence type="ECO:0000313" key="2">
    <source>
        <dbReference type="EMBL" id="MEE4599012.1"/>
    </source>
</evidence>
<evidence type="ECO:0000256" key="1">
    <source>
        <dbReference type="SAM" id="MobiDB-lite"/>
    </source>
</evidence>
<feature type="region of interest" description="Disordered" evidence="1">
    <location>
        <begin position="1"/>
        <end position="26"/>
    </location>
</feature>